<name>A0A1Y1IUP3_KLENI</name>
<evidence type="ECO:0000313" key="2">
    <source>
        <dbReference type="Proteomes" id="UP000054558"/>
    </source>
</evidence>
<dbReference type="EMBL" id="DF238242">
    <property type="protein sequence ID" value="GAQ93091.1"/>
    <property type="molecule type" value="Genomic_DNA"/>
</dbReference>
<organism evidence="1 2">
    <name type="scientific">Klebsormidium nitens</name>
    <name type="common">Green alga</name>
    <name type="synonym">Ulothrix nitens</name>
    <dbReference type="NCBI Taxonomy" id="105231"/>
    <lineage>
        <taxon>Eukaryota</taxon>
        <taxon>Viridiplantae</taxon>
        <taxon>Streptophyta</taxon>
        <taxon>Klebsormidiophyceae</taxon>
        <taxon>Klebsormidiales</taxon>
        <taxon>Klebsormidiaceae</taxon>
        <taxon>Klebsormidium</taxon>
    </lineage>
</organism>
<accession>A0A1Y1IUP3</accession>
<dbReference type="AlphaFoldDB" id="A0A1Y1IUP3"/>
<proteinExistence type="predicted"/>
<protein>
    <submittedName>
        <fullName evidence="1">Uncharacterized protein</fullName>
    </submittedName>
</protein>
<dbReference type="OMA" id="KWWEMKL"/>
<dbReference type="Proteomes" id="UP000054558">
    <property type="component" value="Unassembled WGS sequence"/>
</dbReference>
<reference evidence="1 2" key="1">
    <citation type="journal article" date="2014" name="Nat. Commun.">
        <title>Klebsormidium flaccidum genome reveals primary factors for plant terrestrial adaptation.</title>
        <authorList>
            <person name="Hori K."/>
            <person name="Maruyama F."/>
            <person name="Fujisawa T."/>
            <person name="Togashi T."/>
            <person name="Yamamoto N."/>
            <person name="Seo M."/>
            <person name="Sato S."/>
            <person name="Yamada T."/>
            <person name="Mori H."/>
            <person name="Tajima N."/>
            <person name="Moriyama T."/>
            <person name="Ikeuchi M."/>
            <person name="Watanabe M."/>
            <person name="Wada H."/>
            <person name="Kobayashi K."/>
            <person name="Saito M."/>
            <person name="Masuda T."/>
            <person name="Sasaki-Sekimoto Y."/>
            <person name="Mashiguchi K."/>
            <person name="Awai K."/>
            <person name="Shimojima M."/>
            <person name="Masuda S."/>
            <person name="Iwai M."/>
            <person name="Nobusawa T."/>
            <person name="Narise T."/>
            <person name="Kondo S."/>
            <person name="Saito H."/>
            <person name="Sato R."/>
            <person name="Murakawa M."/>
            <person name="Ihara Y."/>
            <person name="Oshima-Yamada Y."/>
            <person name="Ohtaka K."/>
            <person name="Satoh M."/>
            <person name="Sonobe K."/>
            <person name="Ishii M."/>
            <person name="Ohtani R."/>
            <person name="Kanamori-Sato M."/>
            <person name="Honoki R."/>
            <person name="Miyazaki D."/>
            <person name="Mochizuki H."/>
            <person name="Umetsu J."/>
            <person name="Higashi K."/>
            <person name="Shibata D."/>
            <person name="Kamiya Y."/>
            <person name="Sato N."/>
            <person name="Nakamura Y."/>
            <person name="Tabata S."/>
            <person name="Ida S."/>
            <person name="Kurokawa K."/>
            <person name="Ohta H."/>
        </authorList>
    </citation>
    <scope>NUCLEOTIDE SEQUENCE [LARGE SCALE GENOMIC DNA]</scope>
    <source>
        <strain evidence="1 2">NIES-2285</strain>
    </source>
</reference>
<keyword evidence="2" id="KW-1185">Reference proteome</keyword>
<sequence>NAKIPQAFNTAGAQHSSKAAVAKHHLEARRSRLAIVQVFLGLTLLADDGMHKWWEMKLNGHAAPSEGGEEVEDAVLVKGPAI</sequence>
<evidence type="ECO:0000313" key="1">
    <source>
        <dbReference type="EMBL" id="GAQ93091.1"/>
    </source>
</evidence>
<gene>
    <name evidence="1" type="ORF">KFL_012930010</name>
</gene>
<feature type="non-terminal residue" evidence="1">
    <location>
        <position position="1"/>
    </location>
</feature>